<dbReference type="InterPro" id="IPR018490">
    <property type="entry name" value="cNMP-bd_dom_sf"/>
</dbReference>
<evidence type="ECO:0000313" key="1">
    <source>
        <dbReference type="EMBL" id="MFC6672827.1"/>
    </source>
</evidence>
<keyword evidence="2" id="KW-1185">Reference proteome</keyword>
<name>A0ABW2A607_9GAMM</name>
<proteinExistence type="predicted"/>
<sequence length="72" mass="7931">MIALHDRMNTAVAEAESLVLEISSDQFFALHQDAPGDFGILMLNLAREMARTIAQEGDIIEMLGRKSTGGRR</sequence>
<gene>
    <name evidence="1" type="ORF">ACFQDL_24165</name>
</gene>
<dbReference type="RefSeq" id="WP_379911243.1">
    <property type="nucleotide sequence ID" value="NZ_JBHSWE010000001.1"/>
</dbReference>
<comment type="caution">
    <text evidence="1">The sequence shown here is derived from an EMBL/GenBank/DDBJ whole genome shotgun (WGS) entry which is preliminary data.</text>
</comment>
<protein>
    <submittedName>
        <fullName evidence="1">Uncharacterized protein</fullName>
    </submittedName>
</protein>
<dbReference type="Proteomes" id="UP001596422">
    <property type="component" value="Unassembled WGS sequence"/>
</dbReference>
<organism evidence="1 2">
    <name type="scientific">Marinobacterium aestuariivivens</name>
    <dbReference type="NCBI Taxonomy" id="1698799"/>
    <lineage>
        <taxon>Bacteria</taxon>
        <taxon>Pseudomonadati</taxon>
        <taxon>Pseudomonadota</taxon>
        <taxon>Gammaproteobacteria</taxon>
        <taxon>Oceanospirillales</taxon>
        <taxon>Oceanospirillaceae</taxon>
        <taxon>Marinobacterium</taxon>
    </lineage>
</organism>
<dbReference type="EMBL" id="JBHSWE010000001">
    <property type="protein sequence ID" value="MFC6672827.1"/>
    <property type="molecule type" value="Genomic_DNA"/>
</dbReference>
<reference evidence="2" key="1">
    <citation type="journal article" date="2019" name="Int. J. Syst. Evol. Microbiol.">
        <title>The Global Catalogue of Microorganisms (GCM) 10K type strain sequencing project: providing services to taxonomists for standard genome sequencing and annotation.</title>
        <authorList>
            <consortium name="The Broad Institute Genomics Platform"/>
            <consortium name="The Broad Institute Genome Sequencing Center for Infectious Disease"/>
            <person name="Wu L."/>
            <person name="Ma J."/>
        </authorList>
    </citation>
    <scope>NUCLEOTIDE SEQUENCE [LARGE SCALE GENOMIC DNA]</scope>
    <source>
        <strain evidence="2">NBRC 111756</strain>
    </source>
</reference>
<dbReference type="SUPFAM" id="SSF51206">
    <property type="entry name" value="cAMP-binding domain-like"/>
    <property type="match status" value="1"/>
</dbReference>
<accession>A0ABW2A607</accession>
<evidence type="ECO:0000313" key="2">
    <source>
        <dbReference type="Proteomes" id="UP001596422"/>
    </source>
</evidence>